<reference evidence="2 3" key="1">
    <citation type="submission" date="2019-03" db="EMBL/GenBank/DDBJ databases">
        <title>First draft genome of Liparis tanakae, snailfish: a comprehensive survey of snailfish specific genes.</title>
        <authorList>
            <person name="Kim W."/>
            <person name="Song I."/>
            <person name="Jeong J.-H."/>
            <person name="Kim D."/>
            <person name="Kim S."/>
            <person name="Ryu S."/>
            <person name="Song J.Y."/>
            <person name="Lee S.K."/>
        </authorList>
    </citation>
    <scope>NUCLEOTIDE SEQUENCE [LARGE SCALE GENOMIC DNA]</scope>
    <source>
        <tissue evidence="2">Muscle</tissue>
    </source>
</reference>
<feature type="region of interest" description="Disordered" evidence="1">
    <location>
        <begin position="49"/>
        <end position="79"/>
    </location>
</feature>
<organism evidence="2 3">
    <name type="scientific">Liparis tanakae</name>
    <name type="common">Tanaka's snailfish</name>
    <dbReference type="NCBI Taxonomy" id="230148"/>
    <lineage>
        <taxon>Eukaryota</taxon>
        <taxon>Metazoa</taxon>
        <taxon>Chordata</taxon>
        <taxon>Craniata</taxon>
        <taxon>Vertebrata</taxon>
        <taxon>Euteleostomi</taxon>
        <taxon>Actinopterygii</taxon>
        <taxon>Neopterygii</taxon>
        <taxon>Teleostei</taxon>
        <taxon>Neoteleostei</taxon>
        <taxon>Acanthomorphata</taxon>
        <taxon>Eupercaria</taxon>
        <taxon>Perciformes</taxon>
        <taxon>Cottioidei</taxon>
        <taxon>Cottales</taxon>
        <taxon>Liparidae</taxon>
        <taxon>Liparis</taxon>
    </lineage>
</organism>
<name>A0A4Z2FPL2_9TELE</name>
<evidence type="ECO:0000313" key="3">
    <source>
        <dbReference type="Proteomes" id="UP000314294"/>
    </source>
</evidence>
<proteinExistence type="predicted"/>
<dbReference type="OrthoDB" id="10624371at2759"/>
<comment type="caution">
    <text evidence="2">The sequence shown here is derived from an EMBL/GenBank/DDBJ whole genome shotgun (WGS) entry which is preliminary data.</text>
</comment>
<sequence length="187" mass="20218">MSLNRSCSSASNSFLLSGISSGWDQNDPIIPGVSITLMLSSTGLGSWAHTNLKTHQRRGGERRGGERRGEERRGGGEKCKNVLTTEIVPQQTSTSLSPPSLRLQLDEYRQVIGRPLWFSSDRQRFSRLVSAELGPHSEDATERGFLGSTTKALPGMTPSVSPCITAMKESVVGSGPIRMPGKSCSNR</sequence>
<dbReference type="AlphaFoldDB" id="A0A4Z2FPL2"/>
<dbReference type="EMBL" id="SRLO01000985">
    <property type="protein sequence ID" value="TNN43166.1"/>
    <property type="molecule type" value="Genomic_DNA"/>
</dbReference>
<gene>
    <name evidence="2" type="ORF">EYF80_046651</name>
</gene>
<accession>A0A4Z2FPL2</accession>
<evidence type="ECO:0000256" key="1">
    <source>
        <dbReference type="SAM" id="MobiDB-lite"/>
    </source>
</evidence>
<dbReference type="Proteomes" id="UP000314294">
    <property type="component" value="Unassembled WGS sequence"/>
</dbReference>
<protein>
    <submittedName>
        <fullName evidence="2">Uncharacterized protein</fullName>
    </submittedName>
</protein>
<feature type="compositionally biased region" description="Basic and acidic residues" evidence="1">
    <location>
        <begin position="58"/>
        <end position="79"/>
    </location>
</feature>
<keyword evidence="3" id="KW-1185">Reference proteome</keyword>
<evidence type="ECO:0000313" key="2">
    <source>
        <dbReference type="EMBL" id="TNN43166.1"/>
    </source>
</evidence>